<keyword evidence="7" id="KW-0443">Lipid metabolism</keyword>
<dbReference type="UniPathway" id="UPA00659"/>
<evidence type="ECO:0000256" key="6">
    <source>
        <dbReference type="ARBA" id="ARBA00022990"/>
    </source>
</evidence>
<evidence type="ECO:0000256" key="1">
    <source>
        <dbReference type="ARBA" id="ARBA00004275"/>
    </source>
</evidence>
<comment type="function">
    <text evidence="12">Isomerization of 3-trans,5-cis-dienoyl-CoA to 2-trans,4-trans-dienoyl-CoA.</text>
</comment>
<dbReference type="eggNOG" id="KOG1681">
    <property type="taxonomic scope" value="Eukaryota"/>
</dbReference>
<dbReference type="Bgee" id="ENSBTAG00000016313">
    <property type="expression patterns" value="Expressed in liver and 106 other cell types or tissues"/>
</dbReference>
<keyword evidence="5" id="KW-0276">Fatty acid metabolism</keyword>
<evidence type="ECO:0000256" key="7">
    <source>
        <dbReference type="ARBA" id="ARBA00023098"/>
    </source>
</evidence>
<dbReference type="GO" id="GO:0005777">
    <property type="term" value="C:peroxisome"/>
    <property type="evidence" value="ECO:0007669"/>
    <property type="project" value="UniProtKB-SubCell"/>
</dbReference>
<reference evidence="14" key="2">
    <citation type="submission" date="2025-08" db="UniProtKB">
        <authorList>
            <consortium name="Ensembl"/>
        </authorList>
    </citation>
    <scope>IDENTIFICATION</scope>
    <source>
        <strain evidence="14">Hereford</strain>
    </source>
</reference>
<keyword evidence="9" id="KW-0413">Isomerase</keyword>
<sequence>MAAAFAAVRRFGNLLIPRLTASSNLGLNLRPMSAFTQEEASKASPEEAPGHSYESLRVTAAQKHVLHVQLNRPEKRNAMNKAFWRSGLQILEACLHEEAGAGALGIDLMDMASDLLQPTGDDSARISWHLHSLLTRYQETFSVIEKCPKPVIAAIHGGCIAPAPHSGNGLDLITACDIRYSTRDSFFQVKEVDVGLAADVGTLQRLPKVIGNQSLVNELAYTARKMMADEALESGLVSRLFPDKESMLDAAFTLAAEISSKSPVAVQSTKINLIYSRDHSVMESLNYMKSWNMSMLQTKDIMKSVQAAIEKKDLKTVSFSKL</sequence>
<protein>
    <recommendedName>
        <fullName evidence="13">Delta(3,5)-Delta(2,4)-dienoyl-CoA isomerase, mitochondrial</fullName>
    </recommendedName>
</protein>
<dbReference type="InterPro" id="IPR001753">
    <property type="entry name" value="Enoyl-CoA_hydra/iso"/>
</dbReference>
<name>F6PRB5_BOVIN</name>
<evidence type="ECO:0000313" key="14">
    <source>
        <dbReference type="Ensembl" id="ENSBTAP00000031937.3"/>
    </source>
</evidence>
<dbReference type="InterPro" id="IPR014748">
    <property type="entry name" value="Enoyl-CoA_hydra_C"/>
</dbReference>
<comment type="subunit">
    <text evidence="4">Homohexamer.</text>
</comment>
<gene>
    <name evidence="14 16" type="primary">ECH1</name>
</gene>
<evidence type="ECO:0000256" key="2">
    <source>
        <dbReference type="ARBA" id="ARBA00005005"/>
    </source>
</evidence>
<proteinExistence type="evidence at protein level"/>
<reference evidence="14" key="1">
    <citation type="submission" date="2018-03" db="EMBL/GenBank/DDBJ databases">
        <title>ARS-UCD1.2.</title>
        <authorList>
            <person name="Rosen B.D."/>
            <person name="Bickhart D.M."/>
            <person name="Koren S."/>
            <person name="Schnabel R.D."/>
            <person name="Hall R."/>
            <person name="Zimin A."/>
            <person name="Dreischer C."/>
            <person name="Schultheiss S."/>
            <person name="Schroeder S.G."/>
            <person name="Elsik C.G."/>
            <person name="Couldrey C."/>
            <person name="Liu G.E."/>
            <person name="Van Tassell C.P."/>
            <person name="Phillippy A.M."/>
            <person name="Smith T.P.L."/>
            <person name="Medrano J.F."/>
        </authorList>
    </citation>
    <scope>NUCLEOTIDE SEQUENCE [LARGE SCALE GENOMIC DNA]</scope>
    <source>
        <strain evidence="14">Hereford</strain>
    </source>
</reference>
<dbReference type="CDD" id="cd06558">
    <property type="entry name" value="crotonase-like"/>
    <property type="match status" value="1"/>
</dbReference>
<evidence type="ECO:0000313" key="15">
    <source>
        <dbReference type="Proteomes" id="UP000009136"/>
    </source>
</evidence>
<dbReference type="SUPFAM" id="SSF52096">
    <property type="entry name" value="ClpP/crotonase"/>
    <property type="match status" value="1"/>
</dbReference>
<evidence type="ECO:0000256" key="11">
    <source>
        <dbReference type="ARBA" id="ARBA00052809"/>
    </source>
</evidence>
<dbReference type="GO" id="GO:0006635">
    <property type="term" value="P:fatty acid beta-oxidation"/>
    <property type="evidence" value="ECO:0007669"/>
    <property type="project" value="UniProtKB-UniPathway"/>
</dbReference>
<comment type="similarity">
    <text evidence="3">Belongs to the enoyl-CoA hydratase/isomerase family.</text>
</comment>
<dbReference type="VGNC" id="VGNC:28305">
    <property type="gene designation" value="ECH1"/>
</dbReference>
<dbReference type="Ensembl" id="ENSBTAT00000031993.4">
    <property type="protein sequence ID" value="ENSBTAP00000031937.3"/>
    <property type="gene ID" value="ENSBTAG00000016313.7"/>
</dbReference>
<dbReference type="FunFam" id="1.10.12.10:FF:000004">
    <property type="entry name" value="Delta3,5-delta2,4-dienoyl-CoA isomerase"/>
    <property type="match status" value="1"/>
</dbReference>
<evidence type="ECO:0000256" key="9">
    <source>
        <dbReference type="ARBA" id="ARBA00023235"/>
    </source>
</evidence>
<dbReference type="InterPro" id="IPR045002">
    <property type="entry name" value="Ech1-like"/>
</dbReference>
<evidence type="ECO:0000256" key="12">
    <source>
        <dbReference type="ARBA" id="ARBA00055786"/>
    </source>
</evidence>
<organism evidence="14 15">
    <name type="scientific">Bos taurus</name>
    <name type="common">Bovine</name>
    <dbReference type="NCBI Taxonomy" id="9913"/>
    <lineage>
        <taxon>Eukaryota</taxon>
        <taxon>Metazoa</taxon>
        <taxon>Chordata</taxon>
        <taxon>Craniata</taxon>
        <taxon>Vertebrata</taxon>
        <taxon>Euteleostomi</taxon>
        <taxon>Mammalia</taxon>
        <taxon>Eutheria</taxon>
        <taxon>Laurasiatheria</taxon>
        <taxon>Artiodactyla</taxon>
        <taxon>Ruminantia</taxon>
        <taxon>Pecora</taxon>
        <taxon>Bovidae</taxon>
        <taxon>Bovinae</taxon>
        <taxon>Bos</taxon>
    </lineage>
</organism>
<dbReference type="Proteomes" id="UP000009136">
    <property type="component" value="Chromosome 18"/>
</dbReference>
<dbReference type="InterPro" id="IPR029045">
    <property type="entry name" value="ClpP/crotonase-like_dom_sf"/>
</dbReference>
<comment type="catalytic activity">
    <reaction evidence="11">
        <text>(3E,5Z,8Z,11Z,14Z)-eicosapentaenoyl-CoA = (2E,4E,8Z,11Z,14Z)-eicosapentaenoyl-CoA</text>
        <dbReference type="Rhea" id="RHEA:45224"/>
        <dbReference type="ChEBI" id="CHEBI:85090"/>
        <dbReference type="ChEBI" id="CHEBI:85091"/>
    </reaction>
</comment>
<dbReference type="AlphaFoldDB" id="F6PRB5"/>
<keyword evidence="8" id="KW-0576">Peroxisome</keyword>
<dbReference type="PANTHER" id="PTHR43149:SF1">
    <property type="entry name" value="DELTA(3,5)-DELTA(2,4)-DIENOYL-COA ISOMERASE, MITOCHONDRIAL"/>
    <property type="match status" value="1"/>
</dbReference>
<evidence type="ECO:0007829" key="17">
    <source>
        <dbReference type="PeptideAtlas" id="F6PRB5"/>
    </source>
</evidence>
<comment type="subcellular location">
    <subcellularLocation>
        <location evidence="1">Peroxisome</location>
    </subcellularLocation>
</comment>
<accession>F6PRB5</accession>
<evidence type="ECO:0000256" key="10">
    <source>
        <dbReference type="ARBA" id="ARBA00051408"/>
    </source>
</evidence>
<evidence type="ECO:0000256" key="3">
    <source>
        <dbReference type="ARBA" id="ARBA00005254"/>
    </source>
</evidence>
<dbReference type="Gene3D" id="1.10.12.10">
    <property type="entry name" value="Lyase 2-enoyl-coa Hydratase, Chain A, domain 2"/>
    <property type="match status" value="1"/>
</dbReference>
<dbReference type="Gene3D" id="3.90.226.10">
    <property type="entry name" value="2-enoyl-CoA Hydratase, Chain A, domain 1"/>
    <property type="match status" value="1"/>
</dbReference>
<evidence type="ECO:0000256" key="13">
    <source>
        <dbReference type="ARBA" id="ARBA00071021"/>
    </source>
</evidence>
<dbReference type="GeneTree" id="ENSGT00940000159610"/>
<evidence type="ECO:0000256" key="4">
    <source>
        <dbReference type="ARBA" id="ARBA00011643"/>
    </source>
</evidence>
<dbReference type="VEuPathDB" id="HostDB:ENSBTAG00000016313"/>
<evidence type="ECO:0000256" key="8">
    <source>
        <dbReference type="ARBA" id="ARBA00023140"/>
    </source>
</evidence>
<keyword evidence="15" id="KW-1185">Reference proteome</keyword>
<evidence type="ECO:0000256" key="5">
    <source>
        <dbReference type="ARBA" id="ARBA00022832"/>
    </source>
</evidence>
<comment type="catalytic activity">
    <reaction evidence="10">
        <text>(3E,5Z)-octadienoyl-CoA = (2E,4E)-octadienoyl-CoA</text>
        <dbReference type="Rhea" id="RHEA:45244"/>
        <dbReference type="ChEBI" id="CHEBI:62243"/>
        <dbReference type="ChEBI" id="CHEBI:85108"/>
    </reaction>
</comment>
<dbReference type="PANTHER" id="PTHR43149">
    <property type="entry name" value="ENOYL-COA HYDRATASE"/>
    <property type="match status" value="1"/>
</dbReference>
<keyword evidence="6" id="KW-0007">Acetylation</keyword>
<dbReference type="GO" id="GO:0016853">
    <property type="term" value="F:isomerase activity"/>
    <property type="evidence" value="ECO:0007669"/>
    <property type="project" value="UniProtKB-KW"/>
</dbReference>
<evidence type="ECO:0000313" key="16">
    <source>
        <dbReference type="VGNC" id="VGNC:28305"/>
    </source>
</evidence>
<dbReference type="Pfam" id="PF00378">
    <property type="entry name" value="ECH_1"/>
    <property type="match status" value="1"/>
</dbReference>
<dbReference type="HOGENOM" id="CLU_009834_7_0_1"/>
<reference evidence="14" key="3">
    <citation type="submission" date="2025-09" db="UniProtKB">
        <authorList>
            <consortium name="Ensembl"/>
        </authorList>
    </citation>
    <scope>IDENTIFICATION</scope>
    <source>
        <strain evidence="14">Hereford</strain>
    </source>
</reference>
<keyword evidence="17" id="KW-1267">Proteomics identification</keyword>
<dbReference type="FunFam" id="3.90.226.10:FF:000024">
    <property type="entry name" value="Delta3,5-delta2,4-dienoyl-CoA isomerase"/>
    <property type="match status" value="1"/>
</dbReference>
<comment type="pathway">
    <text evidence="2">Lipid metabolism; fatty acid beta-oxidation.</text>
</comment>